<keyword evidence="1" id="KW-1133">Transmembrane helix</keyword>
<dbReference type="AlphaFoldDB" id="A0A2U1TE94"/>
<protein>
    <submittedName>
        <fullName evidence="2">Uncharacterized protein</fullName>
    </submittedName>
</protein>
<gene>
    <name evidence="2" type="ORF">DF223_07935</name>
</gene>
<feature type="transmembrane region" description="Helical" evidence="1">
    <location>
        <begin position="63"/>
        <end position="89"/>
    </location>
</feature>
<dbReference type="Proteomes" id="UP000244962">
    <property type="component" value="Unassembled WGS sequence"/>
</dbReference>
<feature type="transmembrane region" description="Helical" evidence="1">
    <location>
        <begin position="181"/>
        <end position="201"/>
    </location>
</feature>
<keyword evidence="3" id="KW-1185">Reference proteome</keyword>
<feature type="transmembrane region" description="Helical" evidence="1">
    <location>
        <begin position="39"/>
        <end position="57"/>
    </location>
</feature>
<feature type="transmembrane region" description="Helical" evidence="1">
    <location>
        <begin position="141"/>
        <end position="161"/>
    </location>
</feature>
<dbReference type="RefSeq" id="WP_108962796.1">
    <property type="nucleotide sequence ID" value="NZ_QEFB01000006.1"/>
</dbReference>
<proteinExistence type="predicted"/>
<accession>A0A2U1TE94</accession>
<keyword evidence="1" id="KW-0812">Transmembrane</keyword>
<evidence type="ECO:0000313" key="2">
    <source>
        <dbReference type="EMBL" id="PWC07199.1"/>
    </source>
</evidence>
<reference evidence="3" key="1">
    <citation type="submission" date="2018-04" db="EMBL/GenBank/DDBJ databases">
        <authorList>
            <person name="Liu S."/>
            <person name="Wang Z."/>
            <person name="Li J."/>
        </authorList>
    </citation>
    <scope>NUCLEOTIDE SEQUENCE [LARGE SCALE GENOMIC DNA]</scope>
    <source>
        <strain evidence="3">622</strain>
    </source>
</reference>
<name>A0A2U1TE94_9MICO</name>
<feature type="transmembrane region" description="Helical" evidence="1">
    <location>
        <begin position="12"/>
        <end position="32"/>
    </location>
</feature>
<dbReference type="EMBL" id="QEFB01000006">
    <property type="protein sequence ID" value="PWC07199.1"/>
    <property type="molecule type" value="Genomic_DNA"/>
</dbReference>
<evidence type="ECO:0000256" key="1">
    <source>
        <dbReference type="SAM" id="Phobius"/>
    </source>
</evidence>
<keyword evidence="1" id="KW-0472">Membrane</keyword>
<comment type="caution">
    <text evidence="2">The sequence shown here is derived from an EMBL/GenBank/DDBJ whole genome shotgun (WGS) entry which is preliminary data.</text>
</comment>
<organism evidence="2 3">
    <name type="scientific">Mycetocola zhujimingii</name>
    <dbReference type="NCBI Taxonomy" id="2079792"/>
    <lineage>
        <taxon>Bacteria</taxon>
        <taxon>Bacillati</taxon>
        <taxon>Actinomycetota</taxon>
        <taxon>Actinomycetes</taxon>
        <taxon>Micrococcales</taxon>
        <taxon>Microbacteriaceae</taxon>
        <taxon>Mycetocola</taxon>
    </lineage>
</organism>
<evidence type="ECO:0000313" key="3">
    <source>
        <dbReference type="Proteomes" id="UP000244962"/>
    </source>
</evidence>
<sequence length="202" mass="20964">MTPIVGTVPGTVYWTLALVLAVGCLAVIVLAHWRQQPRWITIAAAILAVDVALLAIPSPTVPLGVLVSLGVLGVAIAVLGGGTATTWVLRLATRGLVRPGLFGGILVSDTDRSGRGTVRSAGGSQHEVLRGGRTIGCLERFSVAATLMAGFPEAIAIIVAIKGVGRFTELEAPEARERFIIGTFTSLIWASSSAALFHFALS</sequence>